<sequence length="54" mass="6660">MKMAIFQTFWIKMRKNKPLDDSRKSGQTKGWHFTKKNRQTFVRQNHQTRPFCNM</sequence>
<keyword evidence="2" id="KW-1185">Reference proteome</keyword>
<dbReference type="AlphaFoldDB" id="A0A9K3NB17"/>
<dbReference type="Gramene" id="mRNA:HanXRQr2_Chr08g0318771">
    <property type="protein sequence ID" value="CDS:HanXRQr2_Chr08g0318771.1"/>
    <property type="gene ID" value="HanXRQr2_Chr08g0318771"/>
</dbReference>
<dbReference type="Proteomes" id="UP000215914">
    <property type="component" value="Unassembled WGS sequence"/>
</dbReference>
<gene>
    <name evidence="1" type="ORF">HanXRQr2_Chr08g0318771</name>
</gene>
<evidence type="ECO:0000313" key="1">
    <source>
        <dbReference type="EMBL" id="KAF5793641.1"/>
    </source>
</evidence>
<accession>A0A9K3NB17</accession>
<protein>
    <submittedName>
        <fullName evidence="1">Uncharacterized protein</fullName>
    </submittedName>
</protein>
<organism evidence="1 2">
    <name type="scientific">Helianthus annuus</name>
    <name type="common">Common sunflower</name>
    <dbReference type="NCBI Taxonomy" id="4232"/>
    <lineage>
        <taxon>Eukaryota</taxon>
        <taxon>Viridiplantae</taxon>
        <taxon>Streptophyta</taxon>
        <taxon>Embryophyta</taxon>
        <taxon>Tracheophyta</taxon>
        <taxon>Spermatophyta</taxon>
        <taxon>Magnoliopsida</taxon>
        <taxon>eudicotyledons</taxon>
        <taxon>Gunneridae</taxon>
        <taxon>Pentapetalae</taxon>
        <taxon>asterids</taxon>
        <taxon>campanulids</taxon>
        <taxon>Asterales</taxon>
        <taxon>Asteraceae</taxon>
        <taxon>Asteroideae</taxon>
        <taxon>Heliantheae alliance</taxon>
        <taxon>Heliantheae</taxon>
        <taxon>Helianthus</taxon>
    </lineage>
</organism>
<name>A0A9K3NB17_HELAN</name>
<reference evidence="1" key="1">
    <citation type="journal article" date="2017" name="Nature">
        <title>The sunflower genome provides insights into oil metabolism, flowering and Asterid evolution.</title>
        <authorList>
            <person name="Badouin H."/>
            <person name="Gouzy J."/>
            <person name="Grassa C.J."/>
            <person name="Murat F."/>
            <person name="Staton S.E."/>
            <person name="Cottret L."/>
            <person name="Lelandais-Briere C."/>
            <person name="Owens G.L."/>
            <person name="Carrere S."/>
            <person name="Mayjonade B."/>
            <person name="Legrand L."/>
            <person name="Gill N."/>
            <person name="Kane N.C."/>
            <person name="Bowers J.E."/>
            <person name="Hubner S."/>
            <person name="Bellec A."/>
            <person name="Berard A."/>
            <person name="Berges H."/>
            <person name="Blanchet N."/>
            <person name="Boniface M.C."/>
            <person name="Brunel D."/>
            <person name="Catrice O."/>
            <person name="Chaidir N."/>
            <person name="Claudel C."/>
            <person name="Donnadieu C."/>
            <person name="Faraut T."/>
            <person name="Fievet G."/>
            <person name="Helmstetter N."/>
            <person name="King M."/>
            <person name="Knapp S.J."/>
            <person name="Lai Z."/>
            <person name="Le Paslier M.C."/>
            <person name="Lippi Y."/>
            <person name="Lorenzon L."/>
            <person name="Mandel J.R."/>
            <person name="Marage G."/>
            <person name="Marchand G."/>
            <person name="Marquand E."/>
            <person name="Bret-Mestries E."/>
            <person name="Morien E."/>
            <person name="Nambeesan S."/>
            <person name="Nguyen T."/>
            <person name="Pegot-Espagnet P."/>
            <person name="Pouilly N."/>
            <person name="Raftis F."/>
            <person name="Sallet E."/>
            <person name="Schiex T."/>
            <person name="Thomas J."/>
            <person name="Vandecasteele C."/>
            <person name="Vares D."/>
            <person name="Vear F."/>
            <person name="Vautrin S."/>
            <person name="Crespi M."/>
            <person name="Mangin B."/>
            <person name="Burke J.M."/>
            <person name="Salse J."/>
            <person name="Munos S."/>
            <person name="Vincourt P."/>
            <person name="Rieseberg L.H."/>
            <person name="Langlade N.B."/>
        </authorList>
    </citation>
    <scope>NUCLEOTIDE SEQUENCE</scope>
    <source>
        <tissue evidence="1">Leaves</tissue>
    </source>
</reference>
<proteinExistence type="predicted"/>
<reference evidence="1" key="2">
    <citation type="submission" date="2020-06" db="EMBL/GenBank/DDBJ databases">
        <title>Helianthus annuus Genome sequencing and assembly Release 2.</title>
        <authorList>
            <person name="Gouzy J."/>
            <person name="Langlade N."/>
            <person name="Munos S."/>
        </authorList>
    </citation>
    <scope>NUCLEOTIDE SEQUENCE</scope>
    <source>
        <tissue evidence="1">Leaves</tissue>
    </source>
</reference>
<dbReference type="EMBL" id="MNCJ02000323">
    <property type="protein sequence ID" value="KAF5793641.1"/>
    <property type="molecule type" value="Genomic_DNA"/>
</dbReference>
<evidence type="ECO:0000313" key="2">
    <source>
        <dbReference type="Proteomes" id="UP000215914"/>
    </source>
</evidence>
<comment type="caution">
    <text evidence="1">The sequence shown here is derived from an EMBL/GenBank/DDBJ whole genome shotgun (WGS) entry which is preliminary data.</text>
</comment>